<dbReference type="Pfam" id="PF13621">
    <property type="entry name" value="Cupin_8"/>
    <property type="match status" value="1"/>
</dbReference>
<dbReference type="InterPro" id="IPR041667">
    <property type="entry name" value="Cupin_8"/>
</dbReference>
<feature type="compositionally biased region" description="Polar residues" evidence="1">
    <location>
        <begin position="11"/>
        <end position="32"/>
    </location>
</feature>
<evidence type="ECO:0000256" key="2">
    <source>
        <dbReference type="SAM" id="Phobius"/>
    </source>
</evidence>
<dbReference type="PROSITE" id="PS51184">
    <property type="entry name" value="JMJC"/>
    <property type="match status" value="1"/>
</dbReference>
<dbReference type="PANTHER" id="PTHR12480">
    <property type="entry name" value="ARGININE DEMETHYLASE AND LYSYL-HYDROXYLASE JMJD"/>
    <property type="match status" value="1"/>
</dbReference>
<feature type="region of interest" description="Disordered" evidence="1">
    <location>
        <begin position="1"/>
        <end position="46"/>
    </location>
</feature>
<keyword evidence="2" id="KW-0472">Membrane</keyword>
<feature type="domain" description="JmjC" evidence="3">
    <location>
        <begin position="298"/>
        <end position="382"/>
    </location>
</feature>
<gene>
    <name evidence="4" type="ORF">ElyMa_003417300</name>
</gene>
<protein>
    <submittedName>
        <fullName evidence="4">Bifunctional arginine demethylase and lysyl-hydroxylase JMJD6</fullName>
    </submittedName>
</protein>
<evidence type="ECO:0000256" key="1">
    <source>
        <dbReference type="SAM" id="MobiDB-lite"/>
    </source>
</evidence>
<evidence type="ECO:0000313" key="5">
    <source>
        <dbReference type="Proteomes" id="UP000762676"/>
    </source>
</evidence>
<dbReference type="InterPro" id="IPR003347">
    <property type="entry name" value="JmjC_dom"/>
</dbReference>
<dbReference type="PANTHER" id="PTHR12480:SF19">
    <property type="entry name" value="CUPIN-LIKE DOMAIN-CONTAINING PROTEIN"/>
    <property type="match status" value="1"/>
</dbReference>
<comment type="caution">
    <text evidence="4">The sequence shown here is derived from an EMBL/GenBank/DDBJ whole genome shotgun (WGS) entry which is preliminary data.</text>
</comment>
<dbReference type="Gene3D" id="2.60.120.650">
    <property type="entry name" value="Cupin"/>
    <property type="match status" value="1"/>
</dbReference>
<feature type="transmembrane region" description="Helical" evidence="2">
    <location>
        <begin position="145"/>
        <end position="165"/>
    </location>
</feature>
<dbReference type="GO" id="GO:0016706">
    <property type="term" value="F:2-oxoglutarate-dependent dioxygenase activity"/>
    <property type="evidence" value="ECO:0007669"/>
    <property type="project" value="TreeGrafter"/>
</dbReference>
<dbReference type="SUPFAM" id="SSF51197">
    <property type="entry name" value="Clavaminate synthase-like"/>
    <property type="match status" value="1"/>
</dbReference>
<proteinExistence type="predicted"/>
<name>A0AAV4JQB1_9GAST</name>
<feature type="compositionally biased region" description="Basic residues" evidence="1">
    <location>
        <begin position="1"/>
        <end position="10"/>
    </location>
</feature>
<evidence type="ECO:0000259" key="3">
    <source>
        <dbReference type="PROSITE" id="PS51184"/>
    </source>
</evidence>
<keyword evidence="2" id="KW-1133">Transmembrane helix</keyword>
<organism evidence="4 5">
    <name type="scientific">Elysia marginata</name>
    <dbReference type="NCBI Taxonomy" id="1093978"/>
    <lineage>
        <taxon>Eukaryota</taxon>
        <taxon>Metazoa</taxon>
        <taxon>Spiralia</taxon>
        <taxon>Lophotrochozoa</taxon>
        <taxon>Mollusca</taxon>
        <taxon>Gastropoda</taxon>
        <taxon>Heterobranchia</taxon>
        <taxon>Euthyneura</taxon>
        <taxon>Panpulmonata</taxon>
        <taxon>Sacoglossa</taxon>
        <taxon>Placobranchoidea</taxon>
        <taxon>Plakobranchidae</taxon>
        <taxon>Elysia</taxon>
    </lineage>
</organism>
<reference evidence="4 5" key="1">
    <citation type="journal article" date="2021" name="Elife">
        <title>Chloroplast acquisition without the gene transfer in kleptoplastic sea slugs, Plakobranchus ocellatus.</title>
        <authorList>
            <person name="Maeda T."/>
            <person name="Takahashi S."/>
            <person name="Yoshida T."/>
            <person name="Shimamura S."/>
            <person name="Takaki Y."/>
            <person name="Nagai Y."/>
            <person name="Toyoda A."/>
            <person name="Suzuki Y."/>
            <person name="Arimoto A."/>
            <person name="Ishii H."/>
            <person name="Satoh N."/>
            <person name="Nishiyama T."/>
            <person name="Hasebe M."/>
            <person name="Maruyama T."/>
            <person name="Minagawa J."/>
            <person name="Obokata J."/>
            <person name="Shigenobu S."/>
        </authorList>
    </citation>
    <scope>NUCLEOTIDE SEQUENCE [LARGE SCALE GENOMIC DNA]</scope>
</reference>
<keyword evidence="5" id="KW-1185">Reference proteome</keyword>
<feature type="compositionally biased region" description="Basic and acidic residues" evidence="1">
    <location>
        <begin position="34"/>
        <end position="46"/>
    </location>
</feature>
<dbReference type="Proteomes" id="UP000762676">
    <property type="component" value="Unassembled WGS sequence"/>
</dbReference>
<dbReference type="AlphaFoldDB" id="A0AAV4JQB1"/>
<keyword evidence="2" id="KW-0812">Transmembrane</keyword>
<sequence>MKQPFRRRTSGKVTQSNGHASARKSSNQNGVSERTPRNGSRDISKEKSCLSNAVVQKEHLEETTMIARIASVIDHGRALGLSSEEIKAYFKPSTCQGFVNRHVPKLHIYKAHFWALYRRGLLWSALMSRIFCSPLRWSLWLKLPALLVVLFLCYRAAIAILSSLLEEECLIESGPLLDELVRPLFPCNICANITSVPEVRNITREQFVQVFGYSGLPVLVKGAARHWEAVDNFSFEYFKTLYLNNTDALKTTEEECQFFHYNTEFESLRDALSMSPERAAFRHDQRPWYIGWSNCDSEIGSQLRQQYERPYFLPLDAESSPIDWIFMGGSGVGAGIHIDKVNLPSWQAQVSGTKTWTLIPSGECSSVCSDMQVTVQKGDIRE</sequence>
<evidence type="ECO:0000313" key="4">
    <source>
        <dbReference type="EMBL" id="GFS24511.1"/>
    </source>
</evidence>
<dbReference type="EMBL" id="BMAT01007031">
    <property type="protein sequence ID" value="GFS24511.1"/>
    <property type="molecule type" value="Genomic_DNA"/>
</dbReference>
<accession>A0AAV4JQB1</accession>
<dbReference type="InterPro" id="IPR050910">
    <property type="entry name" value="JMJD6_ArgDemeth/LysHydrox"/>
</dbReference>